<dbReference type="Gene3D" id="2.40.30.10">
    <property type="entry name" value="Translation factors"/>
    <property type="match status" value="1"/>
</dbReference>
<sequence>MGPVPGQKIRPLPRAVSSRPPRSSRAAGAATVVLAAAAAAASTTAYYHYNDDDDATTTLNRDSFTRCVVTRKDPVSPSSSILTVSAPPTSLRGLWSVEFKQPEVQIARHYTPLPPYDDDDGRLLRFYIRSLPRGEMSSYLDRLRPGHHLWLRGPHPGFDVLRRLGSCKRLVFLAGGTGLAPAMQAASTVLEHDDDPNTSATLLWAVRQHQEIQASAYTPPPWWKLWLRRPSPIDLDAHVEDATPIALQLRRMKNKYGPRLNIRIAIHSDGSAFQTHDIEQALLRPSSSDRSTPTSNSRGCQCHNQSLHASASEFQPPNDACQCQSTADAGKNILIVSGSDGFVSHYAGPKVWARGLLTQGPVGGLVADLQRRHPSLARDWLVLKL</sequence>
<comment type="caution">
    <text evidence="11">The sequence shown here is derived from an EMBL/GenBank/DDBJ whole genome shotgun (WGS) entry which is preliminary data.</text>
</comment>
<dbReference type="Pfam" id="PF00175">
    <property type="entry name" value="NAD_binding_1"/>
    <property type="match status" value="1"/>
</dbReference>
<dbReference type="InterPro" id="IPR039261">
    <property type="entry name" value="FNR_nucleotide-bd"/>
</dbReference>
<evidence type="ECO:0000256" key="1">
    <source>
        <dbReference type="ARBA" id="ARBA00001974"/>
    </source>
</evidence>
<dbReference type="SUPFAM" id="SSF63380">
    <property type="entry name" value="Riboflavin synthase domain-like"/>
    <property type="match status" value="1"/>
</dbReference>
<dbReference type="SUPFAM" id="SSF52343">
    <property type="entry name" value="Ferredoxin reductase-like, C-terminal NADP-linked domain"/>
    <property type="match status" value="1"/>
</dbReference>
<feature type="binding site" evidence="8">
    <location>
        <position position="108"/>
    </location>
    <ligand>
        <name>FAD</name>
        <dbReference type="ChEBI" id="CHEBI:57692"/>
    </ligand>
</feature>
<dbReference type="InterPro" id="IPR017938">
    <property type="entry name" value="Riboflavin_synthase-like_b-brl"/>
</dbReference>
<evidence type="ECO:0000256" key="7">
    <source>
        <dbReference type="ARBA" id="ARBA00023136"/>
    </source>
</evidence>
<comment type="subcellular location">
    <subcellularLocation>
        <location evidence="2">Membrane</location>
    </subcellularLocation>
</comment>
<dbReference type="InterPro" id="IPR001433">
    <property type="entry name" value="OxRdtase_FAD/NAD-bd"/>
</dbReference>
<comment type="cofactor">
    <cofactor evidence="1 8">
        <name>FAD</name>
        <dbReference type="ChEBI" id="CHEBI:57692"/>
    </cofactor>
</comment>
<feature type="binding site" evidence="8">
    <location>
        <position position="136"/>
    </location>
    <ligand>
        <name>FAD</name>
        <dbReference type="ChEBI" id="CHEBI:57692"/>
    </ligand>
</feature>
<organism evidence="11 12">
    <name type="scientific">Ophiocordyceps camponoti-floridani</name>
    <dbReference type="NCBI Taxonomy" id="2030778"/>
    <lineage>
        <taxon>Eukaryota</taxon>
        <taxon>Fungi</taxon>
        <taxon>Dikarya</taxon>
        <taxon>Ascomycota</taxon>
        <taxon>Pezizomycotina</taxon>
        <taxon>Sordariomycetes</taxon>
        <taxon>Hypocreomycetidae</taxon>
        <taxon>Hypocreales</taxon>
        <taxon>Ophiocordycipitaceae</taxon>
        <taxon>Ophiocordyceps</taxon>
    </lineage>
</organism>
<keyword evidence="7" id="KW-0472">Membrane</keyword>
<evidence type="ECO:0000256" key="3">
    <source>
        <dbReference type="ARBA" id="ARBA00006105"/>
    </source>
</evidence>
<dbReference type="Proteomes" id="UP000562929">
    <property type="component" value="Unassembled WGS sequence"/>
</dbReference>
<protein>
    <submittedName>
        <fullName evidence="11">Cytochrome-c mitochondrial import factor CYC2</fullName>
    </submittedName>
</protein>
<name>A0A8H4Q619_9HYPO</name>
<comment type="similarity">
    <text evidence="3">Belongs to the flavoprotein pyridine nucleotide cytochrome reductase family.</text>
</comment>
<dbReference type="OrthoDB" id="10253744at2759"/>
<evidence type="ECO:0000259" key="10">
    <source>
        <dbReference type="PROSITE" id="PS51384"/>
    </source>
</evidence>
<dbReference type="CDD" id="cd06183">
    <property type="entry name" value="cyt_b5_reduct_like"/>
    <property type="match status" value="1"/>
</dbReference>
<evidence type="ECO:0000313" key="11">
    <source>
        <dbReference type="EMBL" id="KAF4586060.1"/>
    </source>
</evidence>
<dbReference type="GO" id="GO:0016020">
    <property type="term" value="C:membrane"/>
    <property type="evidence" value="ECO:0007669"/>
    <property type="project" value="UniProtKB-SubCell"/>
</dbReference>
<evidence type="ECO:0000256" key="5">
    <source>
        <dbReference type="ARBA" id="ARBA00022827"/>
    </source>
</evidence>
<dbReference type="Pfam" id="PF00970">
    <property type="entry name" value="FAD_binding_6"/>
    <property type="match status" value="1"/>
</dbReference>
<evidence type="ECO:0000256" key="8">
    <source>
        <dbReference type="PIRSR" id="PIRSR601834-1"/>
    </source>
</evidence>
<keyword evidence="12" id="KW-1185">Reference proteome</keyword>
<keyword evidence="6" id="KW-0560">Oxidoreductase</keyword>
<dbReference type="Gene3D" id="3.40.50.80">
    <property type="entry name" value="Nucleotide-binding domain of ferredoxin-NADP reductase (FNR) module"/>
    <property type="match status" value="1"/>
</dbReference>
<feature type="domain" description="FAD-binding FR-type" evidence="10">
    <location>
        <begin position="62"/>
        <end position="161"/>
    </location>
</feature>
<dbReference type="PROSITE" id="PS51384">
    <property type="entry name" value="FAD_FR"/>
    <property type="match status" value="1"/>
</dbReference>
<dbReference type="GO" id="GO:0016491">
    <property type="term" value="F:oxidoreductase activity"/>
    <property type="evidence" value="ECO:0007669"/>
    <property type="project" value="UniProtKB-KW"/>
</dbReference>
<gene>
    <name evidence="11" type="ORF">GQ602_005365</name>
</gene>
<dbReference type="GO" id="GO:0005739">
    <property type="term" value="C:mitochondrion"/>
    <property type="evidence" value="ECO:0007669"/>
    <property type="project" value="TreeGrafter"/>
</dbReference>
<feature type="region of interest" description="Disordered" evidence="9">
    <location>
        <begin position="1"/>
        <end position="24"/>
    </location>
</feature>
<keyword evidence="5 8" id="KW-0274">FAD</keyword>
<dbReference type="AlphaFoldDB" id="A0A8H4Q619"/>
<dbReference type="InterPro" id="IPR001834">
    <property type="entry name" value="CBR-like"/>
</dbReference>
<keyword evidence="4 8" id="KW-0285">Flavoprotein</keyword>
<evidence type="ECO:0000256" key="9">
    <source>
        <dbReference type="SAM" id="MobiDB-lite"/>
    </source>
</evidence>
<evidence type="ECO:0000256" key="4">
    <source>
        <dbReference type="ARBA" id="ARBA00022630"/>
    </source>
</evidence>
<dbReference type="InterPro" id="IPR017927">
    <property type="entry name" value="FAD-bd_FR_type"/>
</dbReference>
<evidence type="ECO:0000256" key="6">
    <source>
        <dbReference type="ARBA" id="ARBA00023002"/>
    </source>
</evidence>
<dbReference type="InterPro" id="IPR008333">
    <property type="entry name" value="Cbr1-like_FAD-bd_dom"/>
</dbReference>
<feature type="binding site" evidence="8">
    <location>
        <position position="110"/>
    </location>
    <ligand>
        <name>FAD</name>
        <dbReference type="ChEBI" id="CHEBI:57692"/>
    </ligand>
</feature>
<evidence type="ECO:0000256" key="2">
    <source>
        <dbReference type="ARBA" id="ARBA00004370"/>
    </source>
</evidence>
<proteinExistence type="inferred from homology"/>
<feature type="binding site" evidence="8">
    <location>
        <position position="137"/>
    </location>
    <ligand>
        <name>FAD</name>
        <dbReference type="ChEBI" id="CHEBI:57692"/>
    </ligand>
</feature>
<accession>A0A8H4Q619</accession>
<feature type="compositionally biased region" description="Low complexity" evidence="9">
    <location>
        <begin position="10"/>
        <end position="24"/>
    </location>
</feature>
<dbReference type="EMBL" id="JAACLJ010000005">
    <property type="protein sequence ID" value="KAF4586060.1"/>
    <property type="molecule type" value="Genomic_DNA"/>
</dbReference>
<reference evidence="11 12" key="1">
    <citation type="journal article" date="2020" name="G3 (Bethesda)">
        <title>Genetic Underpinnings of Host Manipulation by Ophiocordyceps as Revealed by Comparative Transcriptomics.</title>
        <authorList>
            <person name="Will I."/>
            <person name="Das B."/>
            <person name="Trinh T."/>
            <person name="Brachmann A."/>
            <person name="Ohm R.A."/>
            <person name="de Bekker C."/>
        </authorList>
    </citation>
    <scope>NUCLEOTIDE SEQUENCE [LARGE SCALE GENOMIC DNA]</scope>
    <source>
        <strain evidence="11 12">EC05</strain>
    </source>
</reference>
<evidence type="ECO:0000313" key="12">
    <source>
        <dbReference type="Proteomes" id="UP000562929"/>
    </source>
</evidence>
<dbReference type="PANTHER" id="PTHR19370">
    <property type="entry name" value="NADH-CYTOCHROME B5 REDUCTASE"/>
    <property type="match status" value="1"/>
</dbReference>
<dbReference type="PANTHER" id="PTHR19370:SF189">
    <property type="entry name" value="CYTOCHROME C MITOCHONDRIAL IMPORT FACTOR CYC2"/>
    <property type="match status" value="1"/>
</dbReference>